<evidence type="ECO:0000256" key="1">
    <source>
        <dbReference type="ARBA" id="ARBA00023315"/>
    </source>
</evidence>
<organism evidence="2">
    <name type="scientific">Aegilops tauschii</name>
    <name type="common">Tausch's goatgrass</name>
    <name type="synonym">Aegilops squarrosa</name>
    <dbReference type="NCBI Taxonomy" id="37682"/>
    <lineage>
        <taxon>Eukaryota</taxon>
        <taxon>Viridiplantae</taxon>
        <taxon>Streptophyta</taxon>
        <taxon>Embryophyta</taxon>
        <taxon>Tracheophyta</taxon>
        <taxon>Spermatophyta</taxon>
        <taxon>Magnoliopsida</taxon>
        <taxon>Liliopsida</taxon>
        <taxon>Poales</taxon>
        <taxon>Poaceae</taxon>
        <taxon>BOP clade</taxon>
        <taxon>Pooideae</taxon>
        <taxon>Triticodae</taxon>
        <taxon>Triticeae</taxon>
        <taxon>Triticinae</taxon>
        <taxon>Aegilops</taxon>
    </lineage>
</organism>
<dbReference type="PANTHER" id="PTHR31561">
    <property type="entry name" value="3-KETOACYL-COA SYNTHASE"/>
    <property type="match status" value="1"/>
</dbReference>
<proteinExistence type="predicted"/>
<dbReference type="GO" id="GO:0016747">
    <property type="term" value="F:acyltransferase activity, transferring groups other than amino-acyl groups"/>
    <property type="evidence" value="ECO:0007669"/>
    <property type="project" value="InterPro"/>
</dbReference>
<dbReference type="InterPro" id="IPR013601">
    <property type="entry name" value="FAE1_typ3_polyketide_synth"/>
</dbReference>
<evidence type="ECO:0000313" key="2">
    <source>
        <dbReference type="EnsemblPlants" id="EMT18812"/>
    </source>
</evidence>
<dbReference type="GO" id="GO:0016020">
    <property type="term" value="C:membrane"/>
    <property type="evidence" value="ECO:0007669"/>
    <property type="project" value="InterPro"/>
</dbReference>
<dbReference type="Gene3D" id="3.40.47.10">
    <property type="match status" value="1"/>
</dbReference>
<dbReference type="ExpressionAtlas" id="R7W9G0">
    <property type="expression patterns" value="baseline"/>
</dbReference>
<sequence>MGRGVVPSLADIVVNKYKLRADVRSVHISGMGCSAGVISLEVARNLLQAAPRGARALMVSTESTSLINYTGKNRAMLLPAALFHMGAAAVLLSTSSSKSRFRLTHIVRTVTAAQDRVYQCAYQEEDDVGEMGINLSKELVAVAGDTLHTNILGIGSLVLPP</sequence>
<name>R7W9G0_AEGTA</name>
<protein>
    <submittedName>
        <fullName evidence="2">Uncharacterized protein</fullName>
    </submittedName>
</protein>
<dbReference type="AlphaFoldDB" id="R7W9G0"/>
<dbReference type="SUPFAM" id="SSF53901">
    <property type="entry name" value="Thiolase-like"/>
    <property type="match status" value="1"/>
</dbReference>
<accession>R7W9G0</accession>
<reference evidence="2" key="1">
    <citation type="submission" date="2015-06" db="UniProtKB">
        <authorList>
            <consortium name="EnsemblPlants"/>
        </authorList>
    </citation>
    <scope>IDENTIFICATION</scope>
</reference>
<keyword evidence="1" id="KW-0012">Acyltransferase</keyword>
<dbReference type="GO" id="GO:0006633">
    <property type="term" value="P:fatty acid biosynthetic process"/>
    <property type="evidence" value="ECO:0007669"/>
    <property type="project" value="InterPro"/>
</dbReference>
<keyword evidence="1" id="KW-0808">Transferase</keyword>
<dbReference type="EnsemblPlants" id="EMT18812">
    <property type="protein sequence ID" value="EMT18812"/>
    <property type="gene ID" value="F775_42804"/>
</dbReference>
<dbReference type="InterPro" id="IPR016039">
    <property type="entry name" value="Thiolase-like"/>
</dbReference>
<dbReference type="InterPro" id="IPR012392">
    <property type="entry name" value="3-ktacl-CoA_syn"/>
</dbReference>
<dbReference type="Pfam" id="PF08392">
    <property type="entry name" value="FAE1_CUT1_RppA"/>
    <property type="match status" value="1"/>
</dbReference>